<gene>
    <name evidence="1" type="ORF">GIB67_032351</name>
</gene>
<dbReference type="EMBL" id="JACGCM010001456">
    <property type="protein sequence ID" value="KAF6154739.1"/>
    <property type="molecule type" value="Genomic_DNA"/>
</dbReference>
<proteinExistence type="predicted"/>
<sequence>MSPISSNSSPRSPSSAAWKKILFSPKMPFRMVQYPLHFDHINNLWFIEQAQHEIDTYGTDESGNLKLCSFRNMKDKVIQKFERNVSLLYLRNNWLYMKKKYKNWVTLTQLVRECYNEVTGTFSLTEPEWVEILEVLPEANVFKNDVLQHR</sequence>
<reference evidence="1 2" key="1">
    <citation type="journal article" date="2020" name="IScience">
        <title>Genome Sequencing of the Endangered Kingdonia uniflora (Circaeasteraceae, Ranunculales) Reveals Potential Mechanisms of Evolutionary Specialization.</title>
        <authorList>
            <person name="Sun Y."/>
            <person name="Deng T."/>
            <person name="Zhang A."/>
            <person name="Moore M.J."/>
            <person name="Landis J.B."/>
            <person name="Lin N."/>
            <person name="Zhang H."/>
            <person name="Zhang X."/>
            <person name="Huang J."/>
            <person name="Zhang X."/>
            <person name="Sun H."/>
            <person name="Wang H."/>
        </authorList>
    </citation>
    <scope>NUCLEOTIDE SEQUENCE [LARGE SCALE GENOMIC DNA]</scope>
    <source>
        <strain evidence="1">TB1705</strain>
        <tissue evidence="1">Leaf</tissue>
    </source>
</reference>
<feature type="non-terminal residue" evidence="1">
    <location>
        <position position="150"/>
    </location>
</feature>
<comment type="caution">
    <text evidence="1">The sequence shown here is derived from an EMBL/GenBank/DDBJ whole genome shotgun (WGS) entry which is preliminary data.</text>
</comment>
<name>A0A7J7MIJ8_9MAGN</name>
<keyword evidence="2" id="KW-1185">Reference proteome</keyword>
<evidence type="ECO:0000313" key="2">
    <source>
        <dbReference type="Proteomes" id="UP000541444"/>
    </source>
</evidence>
<organism evidence="1 2">
    <name type="scientific">Kingdonia uniflora</name>
    <dbReference type="NCBI Taxonomy" id="39325"/>
    <lineage>
        <taxon>Eukaryota</taxon>
        <taxon>Viridiplantae</taxon>
        <taxon>Streptophyta</taxon>
        <taxon>Embryophyta</taxon>
        <taxon>Tracheophyta</taxon>
        <taxon>Spermatophyta</taxon>
        <taxon>Magnoliopsida</taxon>
        <taxon>Ranunculales</taxon>
        <taxon>Circaeasteraceae</taxon>
        <taxon>Kingdonia</taxon>
    </lineage>
</organism>
<evidence type="ECO:0000313" key="1">
    <source>
        <dbReference type="EMBL" id="KAF6154739.1"/>
    </source>
</evidence>
<dbReference type="AlphaFoldDB" id="A0A7J7MIJ8"/>
<protein>
    <submittedName>
        <fullName evidence="1">Uncharacterized protein</fullName>
    </submittedName>
</protein>
<dbReference type="Proteomes" id="UP000541444">
    <property type="component" value="Unassembled WGS sequence"/>
</dbReference>
<accession>A0A7J7MIJ8</accession>
<dbReference type="OrthoDB" id="1730132at2759"/>